<evidence type="ECO:0000256" key="1">
    <source>
        <dbReference type="SAM" id="MobiDB-lite"/>
    </source>
</evidence>
<keyword evidence="2" id="KW-0472">Membrane</keyword>
<keyword evidence="2" id="KW-1133">Transmembrane helix</keyword>
<feature type="transmembrane region" description="Helical" evidence="2">
    <location>
        <begin position="30"/>
        <end position="51"/>
    </location>
</feature>
<keyword evidence="2" id="KW-0812">Transmembrane</keyword>
<dbReference type="AlphaFoldDB" id="A0A5B9MKC5"/>
<keyword evidence="4" id="KW-1185">Reference proteome</keyword>
<name>A0A5B9MKC5_9BACT</name>
<protein>
    <submittedName>
        <fullName evidence="3">Uncharacterized protein</fullName>
    </submittedName>
</protein>
<sequence length="534" mass="58930">MSTPTNQIQPPANAAGQTHVAIPRTAKTRVALIIVAAVGLILSGGLLGVLATRLASGDKENDPRRAPQQATARPPMQDSGPTARGGDLVTADSGGLVSDQPRRDPPSLPATDRLNAFQMDYEKLRQSQQTEAASELDSLTTQIGSPEAFSEQLGRIAKTFPHASISMTLRRIAIESPLWSGVMAWSDLIGQLDSETLREMSPQQARLLIDQGDRLLAAHAIAPFSQAYESLRPRVLKIASRVDLANQRIDARLASFLNEELIGHLLMIQERDTGNRYYLRVGGLSKVERDSAWVRFNYLTDYPLKTQNTRLERNKASYYGPAPHSQLAKRIRDRLSSDEHISRGQWETVFCDLLCDIETSHGVDPLVRFEIYSRLLTVASEGSEPISSAFSKHLQDLKDAAIIDRTARWFSPADDGDKAAIAQSRQFFDRIPSISDAAERAIEIASRKIELDCGTIHWQGWLDTTETSAWRFRGTLPADRSGYLATVYRDKEMAASLSVVGEVSAGSIQWLTTRNDAFAVGRPLFFTSFLPGSK</sequence>
<organism evidence="3 4">
    <name type="scientific">Stieleria maiorica</name>
    <dbReference type="NCBI Taxonomy" id="2795974"/>
    <lineage>
        <taxon>Bacteria</taxon>
        <taxon>Pseudomonadati</taxon>
        <taxon>Planctomycetota</taxon>
        <taxon>Planctomycetia</taxon>
        <taxon>Pirellulales</taxon>
        <taxon>Pirellulaceae</taxon>
        <taxon>Stieleria</taxon>
    </lineage>
</organism>
<evidence type="ECO:0000256" key="2">
    <source>
        <dbReference type="SAM" id="Phobius"/>
    </source>
</evidence>
<evidence type="ECO:0000313" key="3">
    <source>
        <dbReference type="EMBL" id="QEG01354.1"/>
    </source>
</evidence>
<dbReference type="EMBL" id="CP036264">
    <property type="protein sequence ID" value="QEG01354.1"/>
    <property type="molecule type" value="Genomic_DNA"/>
</dbReference>
<proteinExistence type="predicted"/>
<feature type="region of interest" description="Disordered" evidence="1">
    <location>
        <begin position="57"/>
        <end position="111"/>
    </location>
</feature>
<dbReference type="KEGG" id="smam:Mal15_54300"/>
<reference evidence="3 4" key="1">
    <citation type="submission" date="2019-02" db="EMBL/GenBank/DDBJ databases">
        <title>Planctomycetal bacteria perform biofilm scaping via a novel small molecule.</title>
        <authorList>
            <person name="Jeske O."/>
            <person name="Boedeker C."/>
            <person name="Wiegand S."/>
            <person name="Breitling P."/>
            <person name="Kallscheuer N."/>
            <person name="Jogler M."/>
            <person name="Rohde M."/>
            <person name="Petersen J."/>
            <person name="Medema M.H."/>
            <person name="Surup F."/>
            <person name="Jogler C."/>
        </authorList>
    </citation>
    <scope>NUCLEOTIDE SEQUENCE [LARGE SCALE GENOMIC DNA]</scope>
    <source>
        <strain evidence="3 4">Mal15</strain>
    </source>
</reference>
<dbReference type="Proteomes" id="UP000321353">
    <property type="component" value="Chromosome"/>
</dbReference>
<gene>
    <name evidence="3" type="ORF">Mal15_54300</name>
</gene>
<evidence type="ECO:0000313" key="4">
    <source>
        <dbReference type="Proteomes" id="UP000321353"/>
    </source>
</evidence>
<dbReference type="RefSeq" id="WP_147870442.1">
    <property type="nucleotide sequence ID" value="NZ_CP036264.1"/>
</dbReference>
<accession>A0A5B9MKC5</accession>